<dbReference type="CDD" id="cd05236">
    <property type="entry name" value="FAR-N_SDR_e"/>
    <property type="match status" value="1"/>
</dbReference>
<keyword evidence="7 10" id="KW-0443">Lipid metabolism</keyword>
<evidence type="ECO:0000256" key="4">
    <source>
        <dbReference type="ARBA" id="ARBA00022692"/>
    </source>
</evidence>
<accession>A0A2S2QRY5</accession>
<dbReference type="SUPFAM" id="SSF51735">
    <property type="entry name" value="NAD(P)-binding Rossmann-fold domains"/>
    <property type="match status" value="1"/>
</dbReference>
<evidence type="ECO:0000313" key="15">
    <source>
        <dbReference type="RefSeq" id="XP_025408041.1"/>
    </source>
</evidence>
<keyword evidence="6 10" id="KW-1133">Transmembrane helix</keyword>
<evidence type="ECO:0000256" key="5">
    <source>
        <dbReference type="ARBA" id="ARBA00022857"/>
    </source>
</evidence>
<evidence type="ECO:0000256" key="6">
    <source>
        <dbReference type="ARBA" id="ARBA00022989"/>
    </source>
</evidence>
<dbReference type="EMBL" id="GGMS01011288">
    <property type="protein sequence ID" value="MBY80491.1"/>
    <property type="molecule type" value="Transcribed_RNA"/>
</dbReference>
<comment type="similarity">
    <text evidence="2 10">Belongs to the fatty acyl-CoA reductase family.</text>
</comment>
<dbReference type="Gene3D" id="3.40.50.720">
    <property type="entry name" value="NAD(P)-binding Rossmann-like Domain"/>
    <property type="match status" value="1"/>
</dbReference>
<dbReference type="Pfam" id="PF03015">
    <property type="entry name" value="Sterile"/>
    <property type="match status" value="1"/>
</dbReference>
<feature type="transmembrane region" description="Helical" evidence="10">
    <location>
        <begin position="360"/>
        <end position="380"/>
    </location>
</feature>
<dbReference type="FunFam" id="3.40.50.720:FF:000143">
    <property type="entry name" value="Fatty acyl-CoA reductase"/>
    <property type="match status" value="1"/>
</dbReference>
<evidence type="ECO:0000256" key="3">
    <source>
        <dbReference type="ARBA" id="ARBA00022516"/>
    </source>
</evidence>
<evidence type="ECO:0000259" key="12">
    <source>
        <dbReference type="Pfam" id="PF07993"/>
    </source>
</evidence>
<evidence type="ECO:0000259" key="11">
    <source>
        <dbReference type="Pfam" id="PF03015"/>
    </source>
</evidence>
<dbReference type="InterPro" id="IPR036291">
    <property type="entry name" value="NAD(P)-bd_dom_sf"/>
</dbReference>
<evidence type="ECO:0000256" key="10">
    <source>
        <dbReference type="RuleBase" id="RU363097"/>
    </source>
</evidence>
<keyword evidence="8 10" id="KW-0472">Membrane</keyword>
<name>A0A2S2QRY5_9HEMI</name>
<dbReference type="GO" id="GO:0102965">
    <property type="term" value="F:alcohol-forming long-chain fatty acyl-CoA reductase activity"/>
    <property type="evidence" value="ECO:0007669"/>
    <property type="project" value="UniProtKB-EC"/>
</dbReference>
<feature type="transmembrane region" description="Helical" evidence="10">
    <location>
        <begin position="473"/>
        <end position="498"/>
    </location>
</feature>
<gene>
    <name evidence="13" type="primary">far1_3</name>
    <name evidence="15" type="synonym">LOC112681903</name>
    <name evidence="13" type="ORF">g.52961</name>
</gene>
<evidence type="ECO:0000313" key="14">
    <source>
        <dbReference type="Proteomes" id="UP000694846"/>
    </source>
</evidence>
<feature type="domain" description="Thioester reductase (TE)" evidence="12">
    <location>
        <begin position="25"/>
        <end position="293"/>
    </location>
</feature>
<dbReference type="PANTHER" id="PTHR11011:SF60">
    <property type="entry name" value="FATTY ACYL-COA REDUCTASE-RELATED"/>
    <property type="match status" value="1"/>
</dbReference>
<evidence type="ECO:0000256" key="8">
    <source>
        <dbReference type="ARBA" id="ARBA00023136"/>
    </source>
</evidence>
<dbReference type="InterPro" id="IPR026055">
    <property type="entry name" value="FAR"/>
</dbReference>
<evidence type="ECO:0000256" key="9">
    <source>
        <dbReference type="ARBA" id="ARBA00052530"/>
    </source>
</evidence>
<dbReference type="CDD" id="cd09071">
    <property type="entry name" value="FAR_C"/>
    <property type="match status" value="1"/>
</dbReference>
<sequence>MESLKARDDTKSEIQTFFKGLNIFLTGGTGAVGQVLLEKLLRSCPISNVFLLVREKKNKSPETRIDELFNMPLFDRLKVVQPNFIRKITLVIGDCEKPDLGLSEEDKALLVARVDVVIHCAATVNFIEPLRRTTFINVRSTRDLLLLARRMNGLKVFVYVSSAFSNCNRNYIDEIIYENHIQGDTLIEMAENMTDSAMDSITNKLLKNWPNTYTLSKCIAENIVQQYGSGMPICITRPGIVVSTYDDPVLGWVNNFVGVNGLTLGAGLGAIRVVLANNIKLAVVPSDRVANAIISSAWHTGVVGTTNSIPVFNYVCVNMAPRVRLSYLLDTIINTVIKKKLFSKNQIWYPGIIYTSSKPIYNVLFFLLHYLPAILADIFLRLTNNKISAVRIYKKVYKLQNVLSPFTLIEYKFNDQNVMDLISRQTDCDKSLFNMNLADLNWEAYCESCIRGCFKYILLESEMPKLDIWKRVFLLHYGFIAIMAVIIFYTFILVLNFIF</sequence>
<reference evidence="13" key="1">
    <citation type="submission" date="2018-04" db="EMBL/GenBank/DDBJ databases">
        <title>Transcriptome assembly of Sipha flava.</title>
        <authorList>
            <person name="Scully E.D."/>
            <person name="Geib S.M."/>
            <person name="Palmer N.A."/>
            <person name="Koch K."/>
            <person name="Bradshaw J."/>
            <person name="Heng-Moss T."/>
            <person name="Sarath G."/>
        </authorList>
    </citation>
    <scope>NUCLEOTIDE SEQUENCE</scope>
</reference>
<feature type="domain" description="Fatty acyl-CoA reductase C-terminal" evidence="11">
    <location>
        <begin position="368"/>
        <end position="458"/>
    </location>
</feature>
<evidence type="ECO:0000313" key="13">
    <source>
        <dbReference type="EMBL" id="MBY80491.1"/>
    </source>
</evidence>
<keyword evidence="3 10" id="KW-0444">Lipid biosynthesis</keyword>
<dbReference type="GO" id="GO:0035336">
    <property type="term" value="P:long-chain fatty-acyl-CoA metabolic process"/>
    <property type="evidence" value="ECO:0007669"/>
    <property type="project" value="TreeGrafter"/>
</dbReference>
<protein>
    <recommendedName>
        <fullName evidence="10">Fatty acyl-CoA reductase</fullName>
        <ecNumber evidence="10">1.2.1.84</ecNumber>
    </recommendedName>
</protein>
<evidence type="ECO:0000256" key="7">
    <source>
        <dbReference type="ARBA" id="ARBA00023098"/>
    </source>
</evidence>
<evidence type="ECO:0000256" key="2">
    <source>
        <dbReference type="ARBA" id="ARBA00005928"/>
    </source>
</evidence>
<dbReference type="GO" id="GO:0016020">
    <property type="term" value="C:membrane"/>
    <property type="evidence" value="ECO:0007669"/>
    <property type="project" value="UniProtKB-SubCell"/>
</dbReference>
<keyword evidence="14" id="KW-1185">Reference proteome</keyword>
<dbReference type="Proteomes" id="UP000694846">
    <property type="component" value="Unplaced"/>
</dbReference>
<keyword evidence="4 10" id="KW-0812">Transmembrane</keyword>
<organism evidence="13">
    <name type="scientific">Sipha flava</name>
    <name type="common">yellow sugarcane aphid</name>
    <dbReference type="NCBI Taxonomy" id="143950"/>
    <lineage>
        <taxon>Eukaryota</taxon>
        <taxon>Metazoa</taxon>
        <taxon>Ecdysozoa</taxon>
        <taxon>Arthropoda</taxon>
        <taxon>Hexapoda</taxon>
        <taxon>Insecta</taxon>
        <taxon>Pterygota</taxon>
        <taxon>Neoptera</taxon>
        <taxon>Paraneoptera</taxon>
        <taxon>Hemiptera</taxon>
        <taxon>Sternorrhyncha</taxon>
        <taxon>Aphidomorpha</taxon>
        <taxon>Aphidoidea</taxon>
        <taxon>Aphididae</taxon>
        <taxon>Sipha</taxon>
    </lineage>
</organism>
<comment type="catalytic activity">
    <reaction evidence="9 10">
        <text>a long-chain fatty acyl-CoA + 2 NADPH + 2 H(+) = a long-chain primary fatty alcohol + 2 NADP(+) + CoA</text>
        <dbReference type="Rhea" id="RHEA:52716"/>
        <dbReference type="ChEBI" id="CHEBI:15378"/>
        <dbReference type="ChEBI" id="CHEBI:57287"/>
        <dbReference type="ChEBI" id="CHEBI:57783"/>
        <dbReference type="ChEBI" id="CHEBI:58349"/>
        <dbReference type="ChEBI" id="CHEBI:77396"/>
        <dbReference type="ChEBI" id="CHEBI:83139"/>
        <dbReference type="EC" id="1.2.1.84"/>
    </reaction>
</comment>
<dbReference type="AlphaFoldDB" id="A0A2S2QRY5"/>
<dbReference type="GO" id="GO:0080019">
    <property type="term" value="F:alcohol-forming very long-chain fatty acyl-CoA reductase activity"/>
    <property type="evidence" value="ECO:0007669"/>
    <property type="project" value="InterPro"/>
</dbReference>
<dbReference type="PANTHER" id="PTHR11011">
    <property type="entry name" value="MALE STERILITY PROTEIN 2-RELATED"/>
    <property type="match status" value="1"/>
</dbReference>
<comment type="subcellular location">
    <subcellularLocation>
        <location evidence="1">Membrane</location>
        <topology evidence="1">Multi-pass membrane protein</topology>
    </subcellularLocation>
</comment>
<dbReference type="EC" id="1.2.1.84" evidence="10"/>
<dbReference type="InterPro" id="IPR013120">
    <property type="entry name" value="FAR_NAD-bd"/>
</dbReference>
<dbReference type="InterPro" id="IPR033640">
    <property type="entry name" value="FAR_C"/>
</dbReference>
<dbReference type="RefSeq" id="XP_025408041.1">
    <property type="nucleotide sequence ID" value="XM_025552256.1"/>
</dbReference>
<reference evidence="15" key="2">
    <citation type="submission" date="2025-04" db="UniProtKB">
        <authorList>
            <consortium name="RefSeq"/>
        </authorList>
    </citation>
    <scope>IDENTIFICATION</scope>
    <source>
        <tissue evidence="15">Whole body</tissue>
    </source>
</reference>
<proteinExistence type="inferred from homology"/>
<keyword evidence="10" id="KW-0560">Oxidoreductase</keyword>
<dbReference type="GO" id="GO:0005777">
    <property type="term" value="C:peroxisome"/>
    <property type="evidence" value="ECO:0007669"/>
    <property type="project" value="TreeGrafter"/>
</dbReference>
<keyword evidence="5 10" id="KW-0521">NADP</keyword>
<dbReference type="OrthoDB" id="429813at2759"/>
<comment type="function">
    <text evidence="10">Catalyzes the reduction of fatty acyl-CoA to fatty alcohols.</text>
</comment>
<evidence type="ECO:0000256" key="1">
    <source>
        <dbReference type="ARBA" id="ARBA00004141"/>
    </source>
</evidence>
<dbReference type="Pfam" id="PF07993">
    <property type="entry name" value="NAD_binding_4"/>
    <property type="match status" value="1"/>
</dbReference>